<gene>
    <name evidence="1" type="ORF">GcC1_222033</name>
</gene>
<reference evidence="1 2" key="1">
    <citation type="journal article" date="2018" name="BMC Genomics">
        <title>Comparative genome analyses reveal sequence features reflecting distinct modes of host-adaptation between dicot and monocot powdery mildew.</title>
        <authorList>
            <person name="Wu Y."/>
            <person name="Ma X."/>
            <person name="Pan Z."/>
            <person name="Kale S.D."/>
            <person name="Song Y."/>
            <person name="King H."/>
            <person name="Zhang Q."/>
            <person name="Presley C."/>
            <person name="Deng X."/>
            <person name="Wei C.I."/>
            <person name="Xiao S."/>
        </authorList>
    </citation>
    <scope>NUCLEOTIDE SEQUENCE [LARGE SCALE GENOMIC DNA]</scope>
    <source>
        <strain evidence="1">UCSC1</strain>
    </source>
</reference>
<protein>
    <submittedName>
        <fullName evidence="1">Uncharacterized protein</fullName>
    </submittedName>
</protein>
<sequence>MLHSPANVNTWVCLDSRCTMSLIDRKFLSQQHPTAKLSIMSTPMIVCGIGNHTYDVSQFLEVDILLPNGEGSAGNIKKELHVVDCLPAKVLLGVDTMSPEGWCVHFESQILTLPHCSGIQDPILVKSAFPEGPVPIFSKQQTVIPPHSNALKSISRNHGIPLNLLSCDLIYKPYENNSLTAYNQLMGPNIDKVLVQNNSSHVYPLAENTLFGEIINFQADQMSPIPGDVFYSSAISPNTHETRLRCKGALAFHASALTFFKTKVTIKHETIAPNGVTIYGDSEQKNKLNNILKKFKPLWDDQNTSFAINPSREYMKIPLIDGWENKYKPGQARVYPVGKAHREVIDKTFDEEHQQERLNWASGHTTFSFPCFVVWKNTPNGKKGRELWIFVH</sequence>
<evidence type="ECO:0000313" key="1">
    <source>
        <dbReference type="EMBL" id="RKF53256.1"/>
    </source>
</evidence>
<dbReference type="Proteomes" id="UP000285405">
    <property type="component" value="Unassembled WGS sequence"/>
</dbReference>
<evidence type="ECO:0000313" key="2">
    <source>
        <dbReference type="Proteomes" id="UP000285405"/>
    </source>
</evidence>
<dbReference type="AlphaFoldDB" id="A0A420H749"/>
<dbReference type="EMBL" id="MCBR01022298">
    <property type="protein sequence ID" value="RKF53256.1"/>
    <property type="molecule type" value="Genomic_DNA"/>
</dbReference>
<comment type="caution">
    <text evidence="1">The sequence shown here is derived from an EMBL/GenBank/DDBJ whole genome shotgun (WGS) entry which is preliminary data.</text>
</comment>
<name>A0A420H749_9PEZI</name>
<proteinExistence type="predicted"/>
<dbReference type="OrthoDB" id="5423428at2759"/>
<organism evidence="1 2">
    <name type="scientific">Golovinomyces cichoracearum</name>
    <dbReference type="NCBI Taxonomy" id="62708"/>
    <lineage>
        <taxon>Eukaryota</taxon>
        <taxon>Fungi</taxon>
        <taxon>Dikarya</taxon>
        <taxon>Ascomycota</taxon>
        <taxon>Pezizomycotina</taxon>
        <taxon>Leotiomycetes</taxon>
        <taxon>Erysiphales</taxon>
        <taxon>Erysiphaceae</taxon>
        <taxon>Golovinomyces</taxon>
    </lineage>
</organism>
<accession>A0A420H749</accession>